<accession>A2ELI5</accession>
<evidence type="ECO:0000256" key="1">
    <source>
        <dbReference type="SAM" id="MobiDB-lite"/>
    </source>
</evidence>
<dbReference type="SMR" id="A2ELI5"/>
<feature type="region of interest" description="Disordered" evidence="1">
    <location>
        <begin position="1"/>
        <end position="32"/>
    </location>
</feature>
<dbReference type="InParanoid" id="A2ELI5"/>
<dbReference type="VEuPathDB" id="TrichDB:TVAG_257510"/>
<protein>
    <submittedName>
        <fullName evidence="2">Uncharacterized protein</fullName>
    </submittedName>
</protein>
<dbReference type="InterPro" id="IPR011989">
    <property type="entry name" value="ARM-like"/>
</dbReference>
<reference evidence="2" key="1">
    <citation type="submission" date="2006-10" db="EMBL/GenBank/DDBJ databases">
        <authorList>
            <person name="Amadeo P."/>
            <person name="Zhao Q."/>
            <person name="Wortman J."/>
            <person name="Fraser-Liggett C."/>
            <person name="Carlton J."/>
        </authorList>
    </citation>
    <scope>NUCLEOTIDE SEQUENCE</scope>
    <source>
        <strain evidence="2">G3</strain>
    </source>
</reference>
<dbReference type="Proteomes" id="UP000001542">
    <property type="component" value="Unassembled WGS sequence"/>
</dbReference>
<proteinExistence type="predicted"/>
<gene>
    <name evidence="2" type="ORF">TVAG_257510</name>
</gene>
<dbReference type="Gene3D" id="1.25.10.10">
    <property type="entry name" value="Leucine-rich Repeat Variant"/>
    <property type="match status" value="1"/>
</dbReference>
<evidence type="ECO:0000313" key="2">
    <source>
        <dbReference type="EMBL" id="EAY06512.1"/>
    </source>
</evidence>
<dbReference type="KEGG" id="tva:4764388"/>
<keyword evidence="3" id="KW-1185">Reference proteome</keyword>
<dbReference type="InterPro" id="IPR016024">
    <property type="entry name" value="ARM-type_fold"/>
</dbReference>
<dbReference type="AlphaFoldDB" id="A2ELI5"/>
<reference evidence="2" key="2">
    <citation type="journal article" date="2007" name="Science">
        <title>Draft genome sequence of the sexually transmitted pathogen Trichomonas vaginalis.</title>
        <authorList>
            <person name="Carlton J.M."/>
            <person name="Hirt R.P."/>
            <person name="Silva J.C."/>
            <person name="Delcher A.L."/>
            <person name="Schatz M."/>
            <person name="Zhao Q."/>
            <person name="Wortman J.R."/>
            <person name="Bidwell S.L."/>
            <person name="Alsmark U.C.M."/>
            <person name="Besteiro S."/>
            <person name="Sicheritz-Ponten T."/>
            <person name="Noel C.J."/>
            <person name="Dacks J.B."/>
            <person name="Foster P.G."/>
            <person name="Simillion C."/>
            <person name="Van de Peer Y."/>
            <person name="Miranda-Saavedra D."/>
            <person name="Barton G.J."/>
            <person name="Westrop G.D."/>
            <person name="Mueller S."/>
            <person name="Dessi D."/>
            <person name="Fiori P.L."/>
            <person name="Ren Q."/>
            <person name="Paulsen I."/>
            <person name="Zhang H."/>
            <person name="Bastida-Corcuera F.D."/>
            <person name="Simoes-Barbosa A."/>
            <person name="Brown M.T."/>
            <person name="Hayes R.D."/>
            <person name="Mukherjee M."/>
            <person name="Okumura C.Y."/>
            <person name="Schneider R."/>
            <person name="Smith A.J."/>
            <person name="Vanacova S."/>
            <person name="Villalvazo M."/>
            <person name="Haas B.J."/>
            <person name="Pertea M."/>
            <person name="Feldblyum T.V."/>
            <person name="Utterback T.R."/>
            <person name="Shu C.L."/>
            <person name="Osoegawa K."/>
            <person name="de Jong P.J."/>
            <person name="Hrdy I."/>
            <person name="Horvathova L."/>
            <person name="Zubacova Z."/>
            <person name="Dolezal P."/>
            <person name="Malik S.B."/>
            <person name="Logsdon J.M. Jr."/>
            <person name="Henze K."/>
            <person name="Gupta A."/>
            <person name="Wang C.C."/>
            <person name="Dunne R.L."/>
            <person name="Upcroft J.A."/>
            <person name="Upcroft P."/>
            <person name="White O."/>
            <person name="Salzberg S.L."/>
            <person name="Tang P."/>
            <person name="Chiu C.-H."/>
            <person name="Lee Y.-S."/>
            <person name="Embley T.M."/>
            <person name="Coombs G.H."/>
            <person name="Mottram J.C."/>
            <person name="Tachezy J."/>
            <person name="Fraser-Liggett C.M."/>
            <person name="Johnson P.J."/>
        </authorList>
    </citation>
    <scope>NUCLEOTIDE SEQUENCE [LARGE SCALE GENOMIC DNA]</scope>
    <source>
        <strain evidence="2">G3</strain>
    </source>
</reference>
<dbReference type="RefSeq" id="XP_001318735.1">
    <property type="nucleotide sequence ID" value="XM_001318700.1"/>
</dbReference>
<evidence type="ECO:0000313" key="3">
    <source>
        <dbReference type="Proteomes" id="UP000001542"/>
    </source>
</evidence>
<dbReference type="SUPFAM" id="SSF48371">
    <property type="entry name" value="ARM repeat"/>
    <property type="match status" value="1"/>
</dbReference>
<sequence length="613" mass="67656">MKTTIEGSPYSPPDPVVPRVLPSPISEDKIRPPEITEIPFVVSEPKPLTRSDSSTFDDMAQQLENPADMIDFHPLLSQFCDNCIEISNNNSISSSDSKILPKMISSLLKVIEAIPTEDLLYLINGFQSLTTVMHSKPSTPSLARLKSPKPITIIPVVKGQEKKGPKLITPRLMQAKPVNTHQPLAPLTDLGHSQDLDSLLNLINFVIAKASYHFTESLPPIDKKTYESIANFCFSTISHQNHISTRIYSAAVLSNLSKDKESLTCIYTMPNWTQTVTNCLSSEIEQNDSFKQFIIYLISFINNVSADKTSENLIPQSNISIMLFKILKQLSNDAQVVLRCFCFLSKSCNDASSRSDAITEFGSEDLIGIFLSVIDNFRDDEAIISRSCFILSEFVDKEFDFSNAVSTANLSVIFDSLKTAKNTGCVESLTALIACLISVKSCISLISKNLVSLLQTSKPFLSVTSCPIILETLRTLCRATTVDSATVLRPLDDWLSTGDTEIEKLALCLCFDVSEYGIPLDVAQIVLPYVGDDRKDLSFLAIRVISGAAKDPMISSLSEKIDSRVKRVIENEELDQGTVSELGKLFESLPQGVLSEQTLDDARAFDDLAIYTI</sequence>
<dbReference type="VEuPathDB" id="TrichDB:TVAGG3_0005050"/>
<name>A2ELI5_TRIV3</name>
<organism evidence="2 3">
    <name type="scientific">Trichomonas vaginalis (strain ATCC PRA-98 / G3)</name>
    <dbReference type="NCBI Taxonomy" id="412133"/>
    <lineage>
        <taxon>Eukaryota</taxon>
        <taxon>Metamonada</taxon>
        <taxon>Parabasalia</taxon>
        <taxon>Trichomonadida</taxon>
        <taxon>Trichomonadidae</taxon>
        <taxon>Trichomonas</taxon>
    </lineage>
</organism>
<dbReference type="EMBL" id="DS113422">
    <property type="protein sequence ID" value="EAY06512.1"/>
    <property type="molecule type" value="Genomic_DNA"/>
</dbReference>